<dbReference type="InterPro" id="IPR009091">
    <property type="entry name" value="RCC1/BLIP-II"/>
</dbReference>
<dbReference type="PROSITE" id="PS50012">
    <property type="entry name" value="RCC1_3"/>
    <property type="match status" value="1"/>
</dbReference>
<dbReference type="InterPro" id="IPR009061">
    <property type="entry name" value="DNA-bd_dom_put_sf"/>
</dbReference>
<dbReference type="InterPro" id="IPR005146">
    <property type="entry name" value="B3/B4_tRNA-bd"/>
</dbReference>
<comment type="caution">
    <text evidence="18">The sequence shown here is derived from an EMBL/GenBank/DDBJ whole genome shotgun (WGS) entry which is preliminary data.</text>
</comment>
<feature type="non-terminal residue" evidence="18">
    <location>
        <position position="1"/>
    </location>
</feature>
<evidence type="ECO:0000256" key="1">
    <source>
        <dbReference type="ARBA" id="ARBA00001946"/>
    </source>
</evidence>
<protein>
    <recommendedName>
        <fullName evidence="5">phenylalanine--tRNA ligase</fullName>
        <ecNumber evidence="5">6.1.1.20</ecNumber>
    </recommendedName>
    <alternativeName>
        <fullName evidence="14">Phenylalanyl-tRNA synthetase beta subunit</fullName>
    </alternativeName>
</protein>
<keyword evidence="6" id="KW-0963">Cytoplasm</keyword>
<comment type="cofactor">
    <cofactor evidence="1">
        <name>Mg(2+)</name>
        <dbReference type="ChEBI" id="CHEBI:18420"/>
    </cofactor>
</comment>
<evidence type="ECO:0000256" key="15">
    <source>
        <dbReference type="ARBA" id="ARBA00049255"/>
    </source>
</evidence>
<dbReference type="FunFam" id="3.50.40.10:FF:000002">
    <property type="entry name" value="phenylalanine--tRNA ligase beta subunit"/>
    <property type="match status" value="1"/>
</dbReference>
<comment type="catalytic activity">
    <reaction evidence="15">
        <text>tRNA(Phe) + L-phenylalanine + ATP = L-phenylalanyl-tRNA(Phe) + AMP + diphosphate + H(+)</text>
        <dbReference type="Rhea" id="RHEA:19413"/>
        <dbReference type="Rhea" id="RHEA-COMP:9668"/>
        <dbReference type="Rhea" id="RHEA-COMP:9699"/>
        <dbReference type="ChEBI" id="CHEBI:15378"/>
        <dbReference type="ChEBI" id="CHEBI:30616"/>
        <dbReference type="ChEBI" id="CHEBI:33019"/>
        <dbReference type="ChEBI" id="CHEBI:58095"/>
        <dbReference type="ChEBI" id="CHEBI:78442"/>
        <dbReference type="ChEBI" id="CHEBI:78531"/>
        <dbReference type="ChEBI" id="CHEBI:456215"/>
        <dbReference type="EC" id="6.1.1.20"/>
    </reaction>
</comment>
<dbReference type="Gene3D" id="3.30.930.10">
    <property type="entry name" value="Bira Bifunctional Protein, Domain 2"/>
    <property type="match status" value="1"/>
</dbReference>
<dbReference type="GO" id="GO:0004826">
    <property type="term" value="F:phenylalanine-tRNA ligase activity"/>
    <property type="evidence" value="ECO:0007669"/>
    <property type="project" value="UniProtKB-EC"/>
</dbReference>
<dbReference type="Gene3D" id="3.50.40.10">
    <property type="entry name" value="Phenylalanyl-trna Synthetase, Chain B, domain 3"/>
    <property type="match status" value="1"/>
</dbReference>
<dbReference type="SUPFAM" id="SSF50985">
    <property type="entry name" value="RCC1/BLIP-II"/>
    <property type="match status" value="1"/>
</dbReference>
<name>A0A812RBY2_9DINO</name>
<accession>A0A812RBY2</accession>
<dbReference type="InterPro" id="IPR041616">
    <property type="entry name" value="PheRS_beta_core"/>
</dbReference>
<keyword evidence="9" id="KW-0547">Nucleotide-binding</keyword>
<dbReference type="InterPro" id="IPR020825">
    <property type="entry name" value="Phe-tRNA_synthase-like_B3/B4"/>
</dbReference>
<dbReference type="GO" id="GO:0005524">
    <property type="term" value="F:ATP binding"/>
    <property type="evidence" value="ECO:0007669"/>
    <property type="project" value="UniProtKB-KW"/>
</dbReference>
<dbReference type="PANTHER" id="PTHR10947">
    <property type="entry name" value="PHENYLALANYL-TRNA SYNTHETASE BETA CHAIN AND LEUCINE-RICH REPEAT-CONTAINING PROTEIN 47"/>
    <property type="match status" value="1"/>
</dbReference>
<evidence type="ECO:0000256" key="7">
    <source>
        <dbReference type="ARBA" id="ARBA00022598"/>
    </source>
</evidence>
<evidence type="ECO:0000256" key="6">
    <source>
        <dbReference type="ARBA" id="ARBA00022490"/>
    </source>
</evidence>
<dbReference type="OrthoDB" id="1698572at2759"/>
<evidence type="ECO:0000259" key="17">
    <source>
        <dbReference type="PROSITE" id="PS51483"/>
    </source>
</evidence>
<dbReference type="CDD" id="cd00769">
    <property type="entry name" value="PheRS_beta_core"/>
    <property type="match status" value="1"/>
</dbReference>
<dbReference type="Pfam" id="PF13540">
    <property type="entry name" value="RCC1_2"/>
    <property type="match status" value="2"/>
</dbReference>
<evidence type="ECO:0000256" key="12">
    <source>
        <dbReference type="ARBA" id="ARBA00022917"/>
    </source>
</evidence>
<proteinExistence type="inferred from homology"/>
<dbReference type="SUPFAM" id="SSF56037">
    <property type="entry name" value="PheT/TilS domain"/>
    <property type="match status" value="1"/>
</dbReference>
<dbReference type="PANTHER" id="PTHR10947:SF0">
    <property type="entry name" value="PHENYLALANINE--TRNA LIGASE BETA SUBUNIT"/>
    <property type="match status" value="1"/>
</dbReference>
<dbReference type="Proteomes" id="UP000601435">
    <property type="component" value="Unassembled WGS sequence"/>
</dbReference>
<dbReference type="SUPFAM" id="SSF55681">
    <property type="entry name" value="Class II aaRS and biotin synthetases"/>
    <property type="match status" value="1"/>
</dbReference>
<evidence type="ECO:0000313" key="18">
    <source>
        <dbReference type="EMBL" id="CAE7431157.1"/>
    </source>
</evidence>
<comment type="similarity">
    <text evidence="3">Belongs to the phenylalanyl-tRNA synthetase beta subunit family. Type 2 subfamily.</text>
</comment>
<dbReference type="GO" id="GO:0000287">
    <property type="term" value="F:magnesium ion binding"/>
    <property type="evidence" value="ECO:0007669"/>
    <property type="project" value="InterPro"/>
</dbReference>
<dbReference type="InterPro" id="IPR040659">
    <property type="entry name" value="PhetRS_B1"/>
</dbReference>
<dbReference type="EMBL" id="CAJNJA010018781">
    <property type="protein sequence ID" value="CAE7431157.1"/>
    <property type="molecule type" value="Genomic_DNA"/>
</dbReference>
<evidence type="ECO:0000256" key="2">
    <source>
        <dbReference type="ARBA" id="ARBA00004496"/>
    </source>
</evidence>
<evidence type="ECO:0000256" key="5">
    <source>
        <dbReference type="ARBA" id="ARBA00012814"/>
    </source>
</evidence>
<evidence type="ECO:0000256" key="14">
    <source>
        <dbReference type="ARBA" id="ARBA00033189"/>
    </source>
</evidence>
<keyword evidence="7" id="KW-0436">Ligase</keyword>
<keyword evidence="19" id="KW-1185">Reference proteome</keyword>
<dbReference type="AlphaFoldDB" id="A0A812RBY2"/>
<keyword evidence="11" id="KW-0460">Magnesium</keyword>
<evidence type="ECO:0000256" key="10">
    <source>
        <dbReference type="ARBA" id="ARBA00022840"/>
    </source>
</evidence>
<gene>
    <name evidence="18" type="primary">beta-PheRS</name>
    <name evidence="18" type="ORF">SNEC2469_LOCUS11840</name>
</gene>
<dbReference type="Pfam" id="PF17759">
    <property type="entry name" value="tRNA_synthFbeta"/>
    <property type="match status" value="1"/>
</dbReference>
<evidence type="ECO:0000256" key="16">
    <source>
        <dbReference type="PROSITE-ProRule" id="PRU00235"/>
    </source>
</evidence>
<keyword evidence="13" id="KW-0030">Aminoacyl-tRNA synthetase</keyword>
<organism evidence="18 19">
    <name type="scientific">Symbiodinium necroappetens</name>
    <dbReference type="NCBI Taxonomy" id="1628268"/>
    <lineage>
        <taxon>Eukaryota</taxon>
        <taxon>Sar</taxon>
        <taxon>Alveolata</taxon>
        <taxon>Dinophyceae</taxon>
        <taxon>Suessiales</taxon>
        <taxon>Symbiodiniaceae</taxon>
        <taxon>Symbiodinium</taxon>
    </lineage>
</organism>
<dbReference type="NCBIfam" id="TIGR00471">
    <property type="entry name" value="pheT_arch"/>
    <property type="match status" value="1"/>
</dbReference>
<evidence type="ECO:0000256" key="3">
    <source>
        <dbReference type="ARBA" id="ARBA00007438"/>
    </source>
</evidence>
<reference evidence="18" key="1">
    <citation type="submission" date="2021-02" db="EMBL/GenBank/DDBJ databases">
        <authorList>
            <person name="Dougan E. K."/>
            <person name="Rhodes N."/>
            <person name="Thang M."/>
            <person name="Chan C."/>
        </authorList>
    </citation>
    <scope>NUCLEOTIDE SEQUENCE</scope>
</reference>
<dbReference type="GO" id="GO:0006432">
    <property type="term" value="P:phenylalanyl-tRNA aminoacylation"/>
    <property type="evidence" value="ECO:0007669"/>
    <property type="project" value="InterPro"/>
</dbReference>
<dbReference type="InterPro" id="IPR000408">
    <property type="entry name" value="Reg_chr_condens"/>
</dbReference>
<dbReference type="Pfam" id="PF03483">
    <property type="entry name" value="B3_4"/>
    <property type="match status" value="1"/>
</dbReference>
<dbReference type="Pfam" id="PF18262">
    <property type="entry name" value="PhetRS_B1"/>
    <property type="match status" value="1"/>
</dbReference>
<dbReference type="Gene3D" id="2.130.10.30">
    <property type="entry name" value="Regulator of chromosome condensation 1/beta-lactamase-inhibitor protein II"/>
    <property type="match status" value="1"/>
</dbReference>
<keyword evidence="12" id="KW-0648">Protein biosynthesis</keyword>
<dbReference type="FunFam" id="3.30.56.10:FF:000005">
    <property type="entry name" value="Phenylalanine--tRNA ligase beta subunit"/>
    <property type="match status" value="1"/>
</dbReference>
<dbReference type="SUPFAM" id="SSF46955">
    <property type="entry name" value="Putative DNA-binding domain"/>
    <property type="match status" value="2"/>
</dbReference>
<dbReference type="InterPro" id="IPR004531">
    <property type="entry name" value="Phe-tRNA-synth_IIc_bsu_arc_euk"/>
</dbReference>
<feature type="domain" description="B5" evidence="17">
    <location>
        <begin position="313"/>
        <end position="392"/>
    </location>
</feature>
<dbReference type="Pfam" id="PF03484">
    <property type="entry name" value="B5"/>
    <property type="match status" value="1"/>
</dbReference>
<dbReference type="InterPro" id="IPR045864">
    <property type="entry name" value="aa-tRNA-synth_II/BPL/LPL"/>
</dbReference>
<evidence type="ECO:0000313" key="19">
    <source>
        <dbReference type="Proteomes" id="UP000601435"/>
    </source>
</evidence>
<dbReference type="InterPro" id="IPR005147">
    <property type="entry name" value="tRNA_synthase_B5-dom"/>
</dbReference>
<dbReference type="SMART" id="SM00874">
    <property type="entry name" value="B5"/>
    <property type="match status" value="1"/>
</dbReference>
<evidence type="ECO:0000256" key="11">
    <source>
        <dbReference type="ARBA" id="ARBA00022842"/>
    </source>
</evidence>
<evidence type="ECO:0000256" key="8">
    <source>
        <dbReference type="ARBA" id="ARBA00022723"/>
    </source>
</evidence>
<dbReference type="PROSITE" id="PS51483">
    <property type="entry name" value="B5"/>
    <property type="match status" value="1"/>
</dbReference>
<dbReference type="SMART" id="SM00873">
    <property type="entry name" value="B3_4"/>
    <property type="match status" value="1"/>
</dbReference>
<keyword evidence="8" id="KW-0479">Metal-binding</keyword>
<dbReference type="Gene3D" id="3.30.56.10">
    <property type="match status" value="2"/>
</dbReference>
<evidence type="ECO:0000256" key="4">
    <source>
        <dbReference type="ARBA" id="ARBA00011209"/>
    </source>
</evidence>
<comment type="subcellular location">
    <subcellularLocation>
        <location evidence="2">Cytoplasm</location>
    </subcellularLocation>
</comment>
<feature type="repeat" description="RCC1" evidence="16">
    <location>
        <begin position="776"/>
        <end position="835"/>
    </location>
</feature>
<evidence type="ECO:0000256" key="13">
    <source>
        <dbReference type="ARBA" id="ARBA00023146"/>
    </source>
</evidence>
<keyword evidence="10" id="KW-0067">ATP-binding</keyword>
<dbReference type="GO" id="GO:0003723">
    <property type="term" value="F:RNA binding"/>
    <property type="evidence" value="ECO:0007669"/>
    <property type="project" value="InterPro"/>
</dbReference>
<evidence type="ECO:0000256" key="9">
    <source>
        <dbReference type="ARBA" id="ARBA00022741"/>
    </source>
</evidence>
<dbReference type="EC" id="6.1.1.20" evidence="5"/>
<comment type="subunit">
    <text evidence="4">Tetramer of two alpha and two beta subunits.</text>
</comment>
<dbReference type="GO" id="GO:0009328">
    <property type="term" value="C:phenylalanine-tRNA ligase complex"/>
    <property type="evidence" value="ECO:0007669"/>
    <property type="project" value="TreeGrafter"/>
</dbReference>
<dbReference type="InterPro" id="IPR045060">
    <property type="entry name" value="Phe-tRNA-ligase_IIc_bsu"/>
</dbReference>
<sequence>MPTVSVFYDCLQKALGNDVTEESFDELCFEFGLELDDVTSQKEMVEKERGADAAADMSDRVIFKVDVPANRYDLLCIEGLVRSLQIFKGVIPAPLYKLSMPKPLPQMTMTVKKETAQIRPFVVCAILRNVTFDKDRYDSFIELQDKLHQNICRKRTLVAIGTHDLSTLKPPFTYEALPPNQIHFTPLNQTEEMDGNRMMEVLSAHQQLKTYLPIIRSSPVYPVIYDSNRVVLSLPPIINGEHSKIKMETKDVFIECTATDLTKANIVLNTVVAMFAEYCKEPFVAEPVEVIYESDYPGNSFIQPGDKRLYPALEPRAMKAKISRMKASLGLDKLSGAQVRDYLRKMSLPCDIDSKDADILDVQVPITRSDIMHECDLIEDLAIAYGYNNLETSVPQTVAVSAGQPVNNLSDLARGELAMAGYTECMNWSLLSKKENFTFMRRESKVEELWRTVKQPYEYIPTAPAVSVSNPKTKDFEIIRTSMMPGILKTLANSKQLPPPIKLFEVGDVVIQEPTREVGCKNVRRLVAVHANMRSQFSLLHGVLDQLMYSLNCEPEHEHKEGSKRRTFKLVPSEDPAFFVGMQAHVVCEGINIGIIGELHPEVLSSKGFDINLPTSSAERFKSAYVVSLALALPAPASSAMVLPDLVVTKQWPEQANSVDDLGLAVIPLLQQNSFALRGAGEPSGDRTRLVQKVRLHDARLPINPRVERDACSEYLLLSELHGFIETCYSVCLWFVLREAMALTLLALICAAKAAAGEIEQVAVGYDHTCVRGSNGFVKCCGLNNQGQLGLGTTDNMGDGSSEMGDHLPAVALGTGRSAFEVAAGDRHTCARQDDGTVKCWGNNDHGQLGLGTTDSMGDG</sequence>